<comment type="function">
    <text evidence="10">Required for the maintenance of the structure of the mitochondrial inner membrane. Involved in mitochondrial morphology. Causes growth arrest when highly overexpressed.</text>
</comment>
<feature type="compositionally biased region" description="Basic and acidic residues" evidence="11">
    <location>
        <begin position="251"/>
        <end position="266"/>
    </location>
</feature>
<keyword evidence="4" id="KW-0999">Mitochondrion inner membrane</keyword>
<dbReference type="OrthoDB" id="5595506at2759"/>
<comment type="subcellular location">
    <subcellularLocation>
        <location evidence="1">Mitochondrion inner membrane</location>
    </subcellularLocation>
</comment>
<keyword evidence="14" id="KW-1185">Reference proteome</keyword>
<gene>
    <name evidence="13" type="ORF">AYI70_g7225</name>
</gene>
<evidence type="ECO:0000256" key="10">
    <source>
        <dbReference type="ARBA" id="ARBA00024807"/>
    </source>
</evidence>
<feature type="compositionally biased region" description="Low complexity" evidence="11">
    <location>
        <begin position="627"/>
        <end position="646"/>
    </location>
</feature>
<dbReference type="GO" id="GO:0005743">
    <property type="term" value="C:mitochondrial inner membrane"/>
    <property type="evidence" value="ECO:0007669"/>
    <property type="project" value="UniProtKB-SubCell"/>
</dbReference>
<comment type="similarity">
    <text evidence="2">Belongs to the SHE9 family.</text>
</comment>
<organism evidence="13 14">
    <name type="scientific">Smittium culicis</name>
    <dbReference type="NCBI Taxonomy" id="133412"/>
    <lineage>
        <taxon>Eukaryota</taxon>
        <taxon>Fungi</taxon>
        <taxon>Fungi incertae sedis</taxon>
        <taxon>Zoopagomycota</taxon>
        <taxon>Kickxellomycotina</taxon>
        <taxon>Harpellomycetes</taxon>
        <taxon>Harpellales</taxon>
        <taxon>Legeriomycetaceae</taxon>
        <taxon>Smittium</taxon>
    </lineage>
</organism>
<evidence type="ECO:0000256" key="6">
    <source>
        <dbReference type="ARBA" id="ARBA00022989"/>
    </source>
</evidence>
<feature type="transmembrane region" description="Helical" evidence="12">
    <location>
        <begin position="1004"/>
        <end position="1025"/>
    </location>
</feature>
<feature type="region of interest" description="Disordered" evidence="11">
    <location>
        <begin position="117"/>
        <end position="162"/>
    </location>
</feature>
<evidence type="ECO:0000256" key="3">
    <source>
        <dbReference type="ARBA" id="ARBA00022692"/>
    </source>
</evidence>
<evidence type="ECO:0000256" key="5">
    <source>
        <dbReference type="ARBA" id="ARBA00022946"/>
    </source>
</evidence>
<dbReference type="Proteomes" id="UP000187283">
    <property type="component" value="Unassembled WGS sequence"/>
</dbReference>
<dbReference type="AlphaFoldDB" id="A0A1R1XLI3"/>
<evidence type="ECO:0000313" key="13">
    <source>
        <dbReference type="EMBL" id="OMJ15501.1"/>
    </source>
</evidence>
<keyword evidence="8" id="KW-0496">Mitochondrion</keyword>
<evidence type="ECO:0000256" key="1">
    <source>
        <dbReference type="ARBA" id="ARBA00004273"/>
    </source>
</evidence>
<dbReference type="PANTHER" id="PTHR31961:SF3">
    <property type="entry name" value="SENSITIVE TO HIGH EXPRESSION PROTEIN 9, MITOCHONDRIAL"/>
    <property type="match status" value="1"/>
</dbReference>
<feature type="region of interest" description="Disordered" evidence="11">
    <location>
        <begin position="612"/>
        <end position="646"/>
    </location>
</feature>
<evidence type="ECO:0000256" key="7">
    <source>
        <dbReference type="ARBA" id="ARBA00023054"/>
    </source>
</evidence>
<evidence type="ECO:0000256" key="11">
    <source>
        <dbReference type="SAM" id="MobiDB-lite"/>
    </source>
</evidence>
<dbReference type="Pfam" id="PF05546">
    <property type="entry name" value="She9_MDM33"/>
    <property type="match status" value="1"/>
</dbReference>
<feature type="compositionally biased region" description="Low complexity" evidence="11">
    <location>
        <begin position="117"/>
        <end position="138"/>
    </location>
</feature>
<evidence type="ECO:0000256" key="2">
    <source>
        <dbReference type="ARBA" id="ARBA00007472"/>
    </source>
</evidence>
<feature type="compositionally biased region" description="Low complexity" evidence="11">
    <location>
        <begin position="362"/>
        <end position="385"/>
    </location>
</feature>
<dbReference type="InterPro" id="IPR008839">
    <property type="entry name" value="MDM33_fungi"/>
</dbReference>
<dbReference type="EMBL" id="LSSN01002652">
    <property type="protein sequence ID" value="OMJ15501.1"/>
    <property type="molecule type" value="Genomic_DNA"/>
</dbReference>
<accession>A0A1R1XLI3</accession>
<feature type="compositionally biased region" description="Polar residues" evidence="11">
    <location>
        <begin position="386"/>
        <end position="408"/>
    </location>
</feature>
<sequence length="1029" mass="114954">MSWNLFVAGTPLTKNRNLILLPANYFFRTNKFTAISSINKNSASTPQKLCKLNICNFSTSTLIKKGGSDSTKDRLAGNGWFRNIFKSVEKYNDQKIEKNTPNKDKNSNVEKISAINSASNTSSSANSSINNPNNNTNTKIKEEINGNKDRENDSKGHILDSNRTEILVDRNINQANKSANSDSLDLKNNSIKSESIQKSDHSKVSLDCSTISETNVSNELDSKNIDSSLGRSMYEKDTDTIVASNNSSDSNESHNPRPIEKDFNSQLNHQEKTISDSSIENKYHKTSKPTFSFPVSSSHDSLNPSSFKTIDSSTTYNNNVANNIKISPKSKPRNIDPLLANIDISSILENPKIKSQYKHLDGSLSSDYKSSNDSTNENNSDHSSSFLKSQNTTITGKISSDSSVLSRSQKYKPRSAENSINFDSDTHVKKFPEIHYNQDIDNERTNRKDGYDIPIDHTLSDLNYVQPKKSSNTENQNSMSADTNIQNVLNDSISYKRSEMPNLENYCNSNNSSQSILENNDVNSHNFSKLENSATSDLLSKNDSYIFDGNLNSLKINTKTNQTNAETSLLPESLSDALNNPFHEDLDTTKNNQNKLQTENNLLSDQFETTQNRINTHPNHDNNVQLSKEISTSKPSPSKKILPSKKQISEKIDSTLKKIDTSKLIKYPNDTLNKVLLYTSDVLENLNKMSNLTTGKSILEKLSISFNFITGYDKISSLKSAVIQKQKDFSDARAELISTKKEFEQVSEDRKSSQREINLLLQRKHIWNESDVSQFTSLHKREYNLSRSEIELKSNVKKLESNVETCYDNLVATIQSRYHEEQTWSDKIRMLSSYSTFAVLLVNITFLILAQLVFEPRRRRKIIDGVDSKLGEKILASGNYQSIDFQASNNSIDSSLAIGKASSQANTPQQSDLSDKSIHNTSGSILNSSINDHNNSPVSLPEPNDASVAALASILSKLDEIIESNIRDEKSNINSNSNAHIEPPTKWFHTVIPQIKSSYSPSEVLAYSVEATFLGGCIALLALFVSKSI</sequence>
<keyword evidence="7" id="KW-0175">Coiled coil</keyword>
<feature type="region of interest" description="Disordered" evidence="11">
    <location>
        <begin position="242"/>
        <end position="266"/>
    </location>
</feature>
<evidence type="ECO:0000313" key="14">
    <source>
        <dbReference type="Proteomes" id="UP000187283"/>
    </source>
</evidence>
<comment type="caution">
    <text evidence="13">The sequence shown here is derived from an EMBL/GenBank/DDBJ whole genome shotgun (WGS) entry which is preliminary data.</text>
</comment>
<feature type="compositionally biased region" description="Polar residues" evidence="11">
    <location>
        <begin position="612"/>
        <end position="626"/>
    </location>
</feature>
<keyword evidence="9 12" id="KW-0472">Membrane</keyword>
<evidence type="ECO:0000256" key="8">
    <source>
        <dbReference type="ARBA" id="ARBA00023128"/>
    </source>
</evidence>
<feature type="region of interest" description="Disordered" evidence="11">
    <location>
        <begin position="362"/>
        <end position="424"/>
    </location>
</feature>
<reference evidence="13 14" key="1">
    <citation type="submission" date="2017-01" db="EMBL/GenBank/DDBJ databases">
        <authorList>
            <person name="Mah S.A."/>
            <person name="Swanson W.J."/>
            <person name="Moy G.W."/>
            <person name="Vacquier V.D."/>
        </authorList>
    </citation>
    <scope>NUCLEOTIDE SEQUENCE [LARGE SCALE GENOMIC DNA]</scope>
    <source>
        <strain evidence="13 14">GSMNP</strain>
    </source>
</reference>
<protein>
    <submittedName>
        <fullName evidence="13">Sensitive to high expression protein 9-like protein, mitochondrial</fullName>
    </submittedName>
</protein>
<dbReference type="PANTHER" id="PTHR31961">
    <property type="entry name" value="SENSITIVE TO HIGH EXPRESSION PROTEIN 9, MITOCHONDRIAL"/>
    <property type="match status" value="1"/>
</dbReference>
<keyword evidence="6 12" id="KW-1133">Transmembrane helix</keyword>
<proteinExistence type="inferred from homology"/>
<feature type="compositionally biased region" description="Basic and acidic residues" evidence="11">
    <location>
        <begin position="139"/>
        <end position="162"/>
    </location>
</feature>
<evidence type="ECO:0000256" key="9">
    <source>
        <dbReference type="ARBA" id="ARBA00023136"/>
    </source>
</evidence>
<evidence type="ECO:0000256" key="12">
    <source>
        <dbReference type="SAM" id="Phobius"/>
    </source>
</evidence>
<feature type="transmembrane region" description="Helical" evidence="12">
    <location>
        <begin position="834"/>
        <end position="854"/>
    </location>
</feature>
<keyword evidence="5" id="KW-0809">Transit peptide</keyword>
<name>A0A1R1XLI3_9FUNG</name>
<keyword evidence="3 12" id="KW-0812">Transmembrane</keyword>
<dbReference type="GO" id="GO:0007007">
    <property type="term" value="P:inner mitochondrial membrane organization"/>
    <property type="evidence" value="ECO:0007669"/>
    <property type="project" value="TreeGrafter"/>
</dbReference>
<evidence type="ECO:0000256" key="4">
    <source>
        <dbReference type="ARBA" id="ARBA00022792"/>
    </source>
</evidence>